<evidence type="ECO:0000256" key="12">
    <source>
        <dbReference type="ARBA" id="ARBA00048548"/>
    </source>
</evidence>
<keyword evidence="2 15" id="KW-0812">Transmembrane</keyword>
<dbReference type="Pfam" id="PF00350">
    <property type="entry name" value="Dynamin_N"/>
    <property type="match status" value="1"/>
</dbReference>
<accession>A0A8J2KMI5</accession>
<dbReference type="EMBL" id="CAJVCH010458224">
    <property type="protein sequence ID" value="CAG7819743.1"/>
    <property type="molecule type" value="Genomic_DNA"/>
</dbReference>
<dbReference type="PROSITE" id="PS51718">
    <property type="entry name" value="G_DYNAMIN_2"/>
    <property type="match status" value="1"/>
</dbReference>
<feature type="region of interest" description="Disordered" evidence="14">
    <location>
        <begin position="1"/>
        <end position="24"/>
    </location>
</feature>
<evidence type="ECO:0000256" key="3">
    <source>
        <dbReference type="ARBA" id="ARBA00022741"/>
    </source>
</evidence>
<dbReference type="InterPro" id="IPR045063">
    <property type="entry name" value="Dynamin_N"/>
</dbReference>
<feature type="transmembrane region" description="Helical" evidence="15">
    <location>
        <begin position="645"/>
        <end position="663"/>
    </location>
</feature>
<keyword evidence="18" id="KW-1185">Reference proteome</keyword>
<dbReference type="Pfam" id="PF04799">
    <property type="entry name" value="Fzo_mitofusin"/>
    <property type="match status" value="1"/>
</dbReference>
<protein>
    <recommendedName>
        <fullName evidence="16">Dynamin-type G domain-containing protein</fullName>
    </recommendedName>
</protein>
<dbReference type="OrthoDB" id="6256226at2759"/>
<dbReference type="FunFam" id="1.20.5.110:FF:000012">
    <property type="entry name" value="Mitofusin 2"/>
    <property type="match status" value="1"/>
</dbReference>
<evidence type="ECO:0000256" key="1">
    <source>
        <dbReference type="ARBA" id="ARBA00004374"/>
    </source>
</evidence>
<keyword evidence="3" id="KW-0547">Nucleotide-binding</keyword>
<keyword evidence="11 15" id="KW-0472">Membrane</keyword>
<dbReference type="CDD" id="cd09912">
    <property type="entry name" value="DLP_2"/>
    <property type="match status" value="1"/>
</dbReference>
<dbReference type="InterPro" id="IPR030381">
    <property type="entry name" value="G_DYNAMIN_dom"/>
</dbReference>
<evidence type="ECO:0000256" key="10">
    <source>
        <dbReference type="ARBA" id="ARBA00023134"/>
    </source>
</evidence>
<evidence type="ECO:0000256" key="14">
    <source>
        <dbReference type="SAM" id="MobiDB-lite"/>
    </source>
</evidence>
<feature type="coiled-coil region" evidence="13">
    <location>
        <begin position="723"/>
        <end position="753"/>
    </location>
</feature>
<gene>
    <name evidence="17" type="ORF">AFUS01_LOCUS30173</name>
</gene>
<keyword evidence="5" id="KW-0378">Hydrolase</keyword>
<dbReference type="FunFam" id="3.40.50.300:FF:000214">
    <property type="entry name" value="Mitofusin 2"/>
    <property type="match status" value="1"/>
</dbReference>
<evidence type="ECO:0000256" key="11">
    <source>
        <dbReference type="ARBA" id="ARBA00023136"/>
    </source>
</evidence>
<keyword evidence="10" id="KW-0342">GTP-binding</keyword>
<comment type="catalytic activity">
    <reaction evidence="12">
        <text>GTP + H2O = GDP + phosphate + H(+)</text>
        <dbReference type="Rhea" id="RHEA:19669"/>
        <dbReference type="ChEBI" id="CHEBI:15377"/>
        <dbReference type="ChEBI" id="CHEBI:15378"/>
        <dbReference type="ChEBI" id="CHEBI:37565"/>
        <dbReference type="ChEBI" id="CHEBI:43474"/>
        <dbReference type="ChEBI" id="CHEBI:58189"/>
    </reaction>
</comment>
<feature type="coiled-coil region" evidence="13">
    <location>
        <begin position="376"/>
        <end position="451"/>
    </location>
</feature>
<reference evidence="17" key="1">
    <citation type="submission" date="2021-06" db="EMBL/GenBank/DDBJ databases">
        <authorList>
            <person name="Hodson N. C."/>
            <person name="Mongue J. A."/>
            <person name="Jaron S. K."/>
        </authorList>
    </citation>
    <scope>NUCLEOTIDE SEQUENCE</scope>
</reference>
<evidence type="ECO:0000256" key="13">
    <source>
        <dbReference type="SAM" id="Coils"/>
    </source>
</evidence>
<proteinExistence type="predicted"/>
<keyword evidence="8 13" id="KW-0175">Coiled coil</keyword>
<sequence length="770" mass="87412">MEMGNGRGGAGDGSPGFHNISRMSHSNVNNSPLQIFVQAKKNINDIFKDIDNYVGETSIFISHIPSEHPVVTEEQCKEIEEYAKKVACIREVLERDHMKVAFFGRTSNGKSTVINAMLREKVLPSGIGHTTSCFLQVEGSETGESYVELEDSPVKQPVKSVGQLANALCSEKLTESALVRVFWPKEKCPLLRDDVVFVDSPGIDVSPNLDEWIDKHCLDADVFVLVANAESTLMVTEKNFFHKVSQRLSKPNIFILNNRWDASASEPEFLDQVRGQHLERASDFLTKELKVVGKDQVNERVFFTSAKEVLNARLQESKGQPVSGGSMIEGFMGRYMEFEDFERKFEECISKSAVKTKFEQHSQRGKLIARETNDVLDKVHTSATKLREEKQRFRKELWDKIDFTDKQLQLLTNEMKDKIRQMVEDVECKVSKALSEEIRRLGNLVDEFNARFHPDPLVLNIYKRELHNHVEAGLGSNLRARLSTAVALNMENSQKEMTERMAALLPPEKRQLSSHLLTQRREPFEVLYRLNCDNLCSDFQEDISFRFSFGIQALMQRFYGKNKTRKGAWWSSQQPATLNQTPRGLPPPQQLSPMLQTPTENVQGPFFTSASEPDLSILSHIAVAGIASQGTMGGLLIAGFALKTIGWRIIAFTGIVYGGLYLYERLTWTNKAKEREFKRQYVEHATKKLRLIVDLTSANCSHQVQQELSSTFARLCHLVDSSTSEMENEMKSLEEEIQKLEELAASSKLLKNKANYLVNELDCFEKAFLK</sequence>
<name>A0A8J2KMI5_9HEXA</name>
<dbReference type="InterPro" id="IPR006884">
    <property type="entry name" value="Fzo/mitofusin_HR2"/>
</dbReference>
<evidence type="ECO:0000313" key="18">
    <source>
        <dbReference type="Proteomes" id="UP000708208"/>
    </source>
</evidence>
<keyword evidence="9" id="KW-0496">Mitochondrion</keyword>
<evidence type="ECO:0000256" key="15">
    <source>
        <dbReference type="SAM" id="Phobius"/>
    </source>
</evidence>
<dbReference type="Proteomes" id="UP000708208">
    <property type="component" value="Unassembled WGS sequence"/>
</dbReference>
<keyword evidence="6" id="KW-0832">Ubl conjugation</keyword>
<evidence type="ECO:0000256" key="5">
    <source>
        <dbReference type="ARBA" id="ARBA00022801"/>
    </source>
</evidence>
<dbReference type="GO" id="GO:0051646">
    <property type="term" value="P:mitochondrion localization"/>
    <property type="evidence" value="ECO:0007669"/>
    <property type="project" value="TreeGrafter"/>
</dbReference>
<feature type="compositionally biased region" description="Gly residues" evidence="14">
    <location>
        <begin position="1"/>
        <end position="14"/>
    </location>
</feature>
<evidence type="ECO:0000256" key="8">
    <source>
        <dbReference type="ARBA" id="ARBA00023054"/>
    </source>
</evidence>
<comment type="subcellular location">
    <subcellularLocation>
        <location evidence="1">Mitochondrion outer membrane</location>
        <topology evidence="1">Multi-pass membrane protein</topology>
    </subcellularLocation>
</comment>
<keyword evidence="7 15" id="KW-1133">Transmembrane helix</keyword>
<comment type="caution">
    <text evidence="17">The sequence shown here is derived from an EMBL/GenBank/DDBJ whole genome shotgun (WGS) entry which is preliminary data.</text>
</comment>
<evidence type="ECO:0000256" key="4">
    <source>
        <dbReference type="ARBA" id="ARBA00022787"/>
    </source>
</evidence>
<organism evidence="17 18">
    <name type="scientific">Allacma fusca</name>
    <dbReference type="NCBI Taxonomy" id="39272"/>
    <lineage>
        <taxon>Eukaryota</taxon>
        <taxon>Metazoa</taxon>
        <taxon>Ecdysozoa</taxon>
        <taxon>Arthropoda</taxon>
        <taxon>Hexapoda</taxon>
        <taxon>Collembola</taxon>
        <taxon>Symphypleona</taxon>
        <taxon>Sminthuridae</taxon>
        <taxon>Allacma</taxon>
    </lineage>
</organism>
<dbReference type="PANTHER" id="PTHR10465:SF3">
    <property type="entry name" value="TRANSMEMBRANE GTPASE MARF-RELATED"/>
    <property type="match status" value="1"/>
</dbReference>
<feature type="domain" description="Dynamin-type G" evidence="16">
    <location>
        <begin position="94"/>
        <end position="359"/>
    </location>
</feature>
<evidence type="ECO:0000259" key="16">
    <source>
        <dbReference type="PROSITE" id="PS51718"/>
    </source>
</evidence>
<evidence type="ECO:0000256" key="6">
    <source>
        <dbReference type="ARBA" id="ARBA00022843"/>
    </source>
</evidence>
<dbReference type="PANTHER" id="PTHR10465">
    <property type="entry name" value="TRANSMEMBRANE GTPASE FZO1"/>
    <property type="match status" value="1"/>
</dbReference>
<dbReference type="GO" id="GO:0003924">
    <property type="term" value="F:GTPase activity"/>
    <property type="evidence" value="ECO:0007669"/>
    <property type="project" value="InterPro"/>
</dbReference>
<dbReference type="InterPro" id="IPR027094">
    <property type="entry name" value="Mitofusin_fam"/>
</dbReference>
<evidence type="ECO:0000256" key="2">
    <source>
        <dbReference type="ARBA" id="ARBA00022692"/>
    </source>
</evidence>
<dbReference type="GO" id="GO:0005525">
    <property type="term" value="F:GTP binding"/>
    <property type="evidence" value="ECO:0007669"/>
    <property type="project" value="UniProtKB-KW"/>
</dbReference>
<evidence type="ECO:0000256" key="9">
    <source>
        <dbReference type="ARBA" id="ARBA00023128"/>
    </source>
</evidence>
<dbReference type="GO" id="GO:0005741">
    <property type="term" value="C:mitochondrial outer membrane"/>
    <property type="evidence" value="ECO:0007669"/>
    <property type="project" value="UniProtKB-SubCell"/>
</dbReference>
<dbReference type="AlphaFoldDB" id="A0A8J2KMI5"/>
<keyword evidence="4" id="KW-1000">Mitochondrion outer membrane</keyword>
<dbReference type="GO" id="GO:0008053">
    <property type="term" value="P:mitochondrial fusion"/>
    <property type="evidence" value="ECO:0007669"/>
    <property type="project" value="InterPro"/>
</dbReference>
<evidence type="ECO:0000313" key="17">
    <source>
        <dbReference type="EMBL" id="CAG7819743.1"/>
    </source>
</evidence>
<evidence type="ECO:0000256" key="7">
    <source>
        <dbReference type="ARBA" id="ARBA00022989"/>
    </source>
</evidence>